<evidence type="ECO:0000256" key="6">
    <source>
        <dbReference type="ARBA" id="ARBA00023139"/>
    </source>
</evidence>
<evidence type="ECO:0000256" key="3">
    <source>
        <dbReference type="ARBA" id="ARBA00022729"/>
    </source>
</evidence>
<feature type="compositionally biased region" description="Basic and acidic residues" evidence="10">
    <location>
        <begin position="46"/>
        <end position="58"/>
    </location>
</feature>
<name>A0ABT2FEI1_9NEIS</name>
<keyword evidence="5" id="KW-0472">Membrane</keyword>
<dbReference type="Pfam" id="PF17483">
    <property type="entry name" value="TbpB_C"/>
    <property type="match status" value="1"/>
</dbReference>
<comment type="caution">
    <text evidence="15">The sequence shown here is derived from an EMBL/GenBank/DDBJ whole genome shotgun (WGS) entry which is preliminary data.</text>
</comment>
<sequence length="671" mass="73703">MIKPIKNISSSVAALFLLSACAGGSFDTLNVNPEPTPLPEPPSVEKVPEPRQNPEEQEALKRPAMGFVMGGVRRNTAKYDKEGEPVVDENGQDTDAETYVALDPNTIEAVDDLDSITPKQDEMRLDPDVRRVRTYVNGYVGDKKDYKYIRVGHVYDNFPRAVENSVYLDDIGERRYYEIRDGWKVFTFYHGTSAASALPVGKQVNYEGEWYFHSDAKLDKAPRGSFQSNNGFESYANGDVASAAGITNSGVRSAKYTSQFTVNFDDKSLTGSLRDQSEIRVGENRDTELYTIEAQLNGNRFTGKAKSAVNENSSDIEKAFFYADSDFVEGGFYGPKGEELAGKFLTNDNSLFGVFGAKRDDKTPVDTRTLFDAYYIPRPRVTEIDYDQAEEFNEEGEELLSYDRLTEAESKPLGNFGFAMRLRFGGKVFDLDRNELSEAFLKDNPDAEISVDENGKTRLITFDKNSEGRARQSIQACCTNLSYLTFGQWNLAEKEGRSPTSALFIQGERTAINDIPQTGKARYIGTWSGFINTLNPRGTDALSNPNFAHNADLSNFGKGGAGSLSEFDVDFGNKSLTGSLYANDSRKVFGINATINGNGFSGTGSTDGAFPFDAGNQTNGYRVNIQNAQVNGGFYGPGAQELGGTLIYNSRADGTRGEAIRAGAVFGAQKQ</sequence>
<keyword evidence="6" id="KW-0564">Palmitate</keyword>
<keyword evidence="16" id="KW-1185">Reference proteome</keyword>
<evidence type="ECO:0000259" key="14">
    <source>
        <dbReference type="Pfam" id="PF17484"/>
    </source>
</evidence>
<dbReference type="Proteomes" id="UP001166947">
    <property type="component" value="Unassembled WGS sequence"/>
</dbReference>
<dbReference type="Gene3D" id="2.40.160.90">
    <property type="match status" value="2"/>
</dbReference>
<protein>
    <recommendedName>
        <fullName evidence="9">Transferrin-binding protein B</fullName>
    </recommendedName>
</protein>
<feature type="domain" description="Transferrin-binding protein B C-lobe/N-lobe beta-barrel" evidence="12">
    <location>
        <begin position="198"/>
        <end position="359"/>
    </location>
</feature>
<dbReference type="Gene3D" id="2.40.128.240">
    <property type="match status" value="1"/>
</dbReference>
<dbReference type="InterPro" id="IPR035313">
    <property type="entry name" value="TbpB_N-lobe"/>
</dbReference>
<evidence type="ECO:0000256" key="2">
    <source>
        <dbReference type="ARBA" id="ARBA00004459"/>
    </source>
</evidence>
<evidence type="ECO:0000313" key="16">
    <source>
        <dbReference type="Proteomes" id="UP001166947"/>
    </source>
</evidence>
<evidence type="ECO:0000256" key="7">
    <source>
        <dbReference type="ARBA" id="ARBA00023237"/>
    </source>
</evidence>
<feature type="chain" id="PRO_5046900675" description="Transferrin-binding protein B" evidence="11">
    <location>
        <begin position="23"/>
        <end position="671"/>
    </location>
</feature>
<dbReference type="Pfam" id="PF17484">
    <property type="entry name" value="TbpB_A"/>
    <property type="match status" value="1"/>
</dbReference>
<evidence type="ECO:0000256" key="9">
    <source>
        <dbReference type="ARBA" id="ARBA00023628"/>
    </source>
</evidence>
<dbReference type="InterPro" id="IPR035316">
    <property type="entry name" value="TbpB_C-lobe"/>
</dbReference>
<keyword evidence="4" id="KW-0843">Virulence</keyword>
<evidence type="ECO:0000256" key="10">
    <source>
        <dbReference type="SAM" id="MobiDB-lite"/>
    </source>
</evidence>
<feature type="domain" description="Transferrin-binding protein B C-lobe/N-lobe beta-barrel" evidence="12">
    <location>
        <begin position="515"/>
        <end position="670"/>
    </location>
</feature>
<evidence type="ECO:0000259" key="12">
    <source>
        <dbReference type="Pfam" id="PF01298"/>
    </source>
</evidence>
<keyword evidence="3 11" id="KW-0732">Signal</keyword>
<feature type="domain" description="Transferrin-binding protein B C-lobe handle" evidence="13">
    <location>
        <begin position="405"/>
        <end position="510"/>
    </location>
</feature>
<evidence type="ECO:0000313" key="15">
    <source>
        <dbReference type="EMBL" id="MCS4534619.1"/>
    </source>
</evidence>
<dbReference type="Pfam" id="PF01298">
    <property type="entry name" value="TbpB_B_D"/>
    <property type="match status" value="2"/>
</dbReference>
<organism evidence="15 16">
    <name type="scientific">Neisseria montereyensis</name>
    <dbReference type="NCBI Taxonomy" id="2973938"/>
    <lineage>
        <taxon>Bacteria</taxon>
        <taxon>Pseudomonadati</taxon>
        <taxon>Pseudomonadota</taxon>
        <taxon>Betaproteobacteria</taxon>
        <taxon>Neisseriales</taxon>
        <taxon>Neisseriaceae</taxon>
        <taxon>Neisseria</taxon>
    </lineage>
</organism>
<evidence type="ECO:0000256" key="5">
    <source>
        <dbReference type="ARBA" id="ARBA00023136"/>
    </source>
</evidence>
<feature type="signal peptide" evidence="11">
    <location>
        <begin position="1"/>
        <end position="22"/>
    </location>
</feature>
<evidence type="ECO:0000259" key="13">
    <source>
        <dbReference type="Pfam" id="PF17483"/>
    </source>
</evidence>
<dbReference type="RefSeq" id="WP_259292377.1">
    <property type="nucleotide sequence ID" value="NZ_JANUXW010000012.1"/>
</dbReference>
<accession>A0ABT2FEI1</accession>
<reference evidence="15" key="2">
    <citation type="journal article" date="2023" name="Curr. Microbiol.">
        <title>Neisseria montereyensis sp. nov., Isolated from Oropharynx of California Sea Lion (Zalophus californianus): Genomic, Phylogenetic, and Phenotypic Study.</title>
        <authorList>
            <person name="Volokhov D.V."/>
            <person name="Zagorodnyaya T.A."/>
            <person name="Furtak V.A."/>
            <person name="Nattanmai G."/>
            <person name="Randall L."/>
            <person name="Jose S."/>
            <person name="Gao Y."/>
            <person name="Gulland F.M."/>
            <person name="Eisenberg T."/>
            <person name="Delmonte P."/>
            <person name="Blom J."/>
            <person name="Mitchell K.K."/>
        </authorList>
    </citation>
    <scope>NUCLEOTIDE SEQUENCE</scope>
    <source>
        <strain evidence="15">CSL10203-ORH2</strain>
    </source>
</reference>
<evidence type="ECO:0000256" key="1">
    <source>
        <dbReference type="ARBA" id="ARBA00004241"/>
    </source>
</evidence>
<evidence type="ECO:0000256" key="4">
    <source>
        <dbReference type="ARBA" id="ARBA00023026"/>
    </source>
</evidence>
<comment type="subcellular location">
    <subcellularLocation>
        <location evidence="2">Cell outer membrane</location>
        <topology evidence="2">Lipid-anchor</topology>
    </subcellularLocation>
    <subcellularLocation>
        <location evidence="1">Cell surface</location>
    </subcellularLocation>
</comment>
<keyword evidence="8" id="KW-0449">Lipoprotein</keyword>
<proteinExistence type="predicted"/>
<dbReference type="InterPro" id="IPR011250">
    <property type="entry name" value="OMP/PagP_B-barrel"/>
</dbReference>
<evidence type="ECO:0000256" key="8">
    <source>
        <dbReference type="ARBA" id="ARBA00023288"/>
    </source>
</evidence>
<dbReference type="InterPro" id="IPR038197">
    <property type="entry name" value="TbpB_C-lobe_sf"/>
</dbReference>
<gene>
    <name evidence="15" type="ORF">NXS09_09985</name>
</gene>
<reference evidence="15" key="1">
    <citation type="submission" date="2022-08" db="EMBL/GenBank/DDBJ databases">
        <authorList>
            <person name="Volokhov D.V."/>
            <person name="Furtak V.A."/>
            <person name="Zagorodnyaya T.A."/>
        </authorList>
    </citation>
    <scope>NUCLEOTIDE SEQUENCE</scope>
    <source>
        <strain evidence="15">CSL10203-ORH2</strain>
    </source>
</reference>
<keyword evidence="7" id="KW-0998">Cell outer membrane</keyword>
<dbReference type="SUPFAM" id="SSF56925">
    <property type="entry name" value="OMPA-like"/>
    <property type="match status" value="2"/>
</dbReference>
<dbReference type="Gene3D" id="2.40.128.250">
    <property type="match status" value="1"/>
</dbReference>
<feature type="region of interest" description="Disordered" evidence="10">
    <location>
        <begin position="31"/>
        <end position="58"/>
    </location>
</feature>
<dbReference type="InterPro" id="IPR038669">
    <property type="entry name" value="TbpB_N-lobe_sf"/>
</dbReference>
<feature type="domain" description="Transferrin-binding protein B N-lobe handle" evidence="14">
    <location>
        <begin position="51"/>
        <end position="194"/>
    </location>
</feature>
<dbReference type="InterPro" id="IPR001677">
    <property type="entry name" value="TbpB_B_D"/>
</dbReference>
<evidence type="ECO:0000256" key="11">
    <source>
        <dbReference type="SAM" id="SignalP"/>
    </source>
</evidence>
<dbReference type="EMBL" id="JANUXW010000012">
    <property type="protein sequence ID" value="MCS4534619.1"/>
    <property type="molecule type" value="Genomic_DNA"/>
</dbReference>
<dbReference type="PROSITE" id="PS51257">
    <property type="entry name" value="PROKAR_LIPOPROTEIN"/>
    <property type="match status" value="1"/>
</dbReference>